<evidence type="ECO:0000313" key="1">
    <source>
        <dbReference type="EMBL" id="GAA2780498.1"/>
    </source>
</evidence>
<reference evidence="1 2" key="1">
    <citation type="journal article" date="2019" name="Int. J. Syst. Evol. Microbiol.">
        <title>The Global Catalogue of Microorganisms (GCM) 10K type strain sequencing project: providing services to taxonomists for standard genome sequencing and annotation.</title>
        <authorList>
            <consortium name="The Broad Institute Genomics Platform"/>
            <consortium name="The Broad Institute Genome Sequencing Center for Infectious Disease"/>
            <person name="Wu L."/>
            <person name="Ma J."/>
        </authorList>
    </citation>
    <scope>NUCLEOTIDE SEQUENCE [LARGE SCALE GENOMIC DNA]</scope>
    <source>
        <strain evidence="1 2">JCM 9383</strain>
    </source>
</reference>
<comment type="caution">
    <text evidence="1">The sequence shown here is derived from an EMBL/GenBank/DDBJ whole genome shotgun (WGS) entry which is preliminary data.</text>
</comment>
<evidence type="ECO:0000313" key="2">
    <source>
        <dbReference type="Proteomes" id="UP001500979"/>
    </source>
</evidence>
<name>A0ABN3V6L2_9PSEU</name>
<accession>A0ABN3V6L2</accession>
<evidence type="ECO:0008006" key="3">
    <source>
        <dbReference type="Google" id="ProtNLM"/>
    </source>
</evidence>
<proteinExistence type="predicted"/>
<dbReference type="Proteomes" id="UP001500979">
    <property type="component" value="Unassembled WGS sequence"/>
</dbReference>
<gene>
    <name evidence="1" type="ORF">GCM10010470_12840</name>
</gene>
<organism evidence="1 2">
    <name type="scientific">Saccharopolyspora taberi</name>
    <dbReference type="NCBI Taxonomy" id="60895"/>
    <lineage>
        <taxon>Bacteria</taxon>
        <taxon>Bacillati</taxon>
        <taxon>Actinomycetota</taxon>
        <taxon>Actinomycetes</taxon>
        <taxon>Pseudonocardiales</taxon>
        <taxon>Pseudonocardiaceae</taxon>
        <taxon>Saccharopolyspora</taxon>
    </lineage>
</organism>
<protein>
    <recommendedName>
        <fullName evidence="3">SH3 domain-containing protein</fullName>
    </recommendedName>
</protein>
<dbReference type="EMBL" id="BAAAUX010000006">
    <property type="protein sequence ID" value="GAA2780498.1"/>
    <property type="molecule type" value="Genomic_DNA"/>
</dbReference>
<dbReference type="RefSeq" id="WP_344678486.1">
    <property type="nucleotide sequence ID" value="NZ_BAAAUX010000006.1"/>
</dbReference>
<sequence>MFGLGKPVLYGIGAVLVFVWLTSGHAGGFLKRPEPCRFQVTADVLNVRGGPAVGEPQVGSLTGGEQVTGTATVVDGFRDLGGGRWVSDEFVTPAPGSSC</sequence>
<keyword evidence="2" id="KW-1185">Reference proteome</keyword>